<evidence type="ECO:0000313" key="7">
    <source>
        <dbReference type="EMBL" id="VEN57824.1"/>
    </source>
</evidence>
<name>A0A653DCB0_CALMS</name>
<comment type="similarity">
    <text evidence="2">Belongs to the GILT family.</text>
</comment>
<keyword evidence="8" id="KW-1185">Reference proteome</keyword>
<sequence length="197" mass="22162">MSKLICAFAIVAVLSLCQAEDKLKVSLFFSSLCPYCQSFILDRLYPNYNDFADYINLELVPDQLCNEDHGKWKCTCLGDQKCLGNKYSSCAIANSSTKVALEYITCLERARVSKESFAQCASQARISYDELKSCVETKGLELLVAHSKRAEPLKVRGYPTIVFNDVLDEDANFEARANFKEYVCKRLQKNAPKVCSS</sequence>
<protein>
    <recommendedName>
        <fullName evidence="9">Saposin A-type domain-containing protein</fullName>
    </recommendedName>
</protein>
<keyword evidence="4 6" id="KW-0732">Signal</keyword>
<evidence type="ECO:0000256" key="2">
    <source>
        <dbReference type="ARBA" id="ARBA00005679"/>
    </source>
</evidence>
<evidence type="ECO:0000256" key="1">
    <source>
        <dbReference type="ARBA" id="ARBA00004613"/>
    </source>
</evidence>
<evidence type="ECO:0000256" key="5">
    <source>
        <dbReference type="ARBA" id="ARBA00023180"/>
    </source>
</evidence>
<dbReference type="AlphaFoldDB" id="A0A653DCB0"/>
<dbReference type="OrthoDB" id="958254at2759"/>
<evidence type="ECO:0000256" key="4">
    <source>
        <dbReference type="ARBA" id="ARBA00022729"/>
    </source>
</evidence>
<dbReference type="InterPro" id="IPR004911">
    <property type="entry name" value="Interferon-induced_GILT"/>
</dbReference>
<evidence type="ECO:0000256" key="3">
    <source>
        <dbReference type="ARBA" id="ARBA00022525"/>
    </source>
</evidence>
<evidence type="ECO:0000313" key="8">
    <source>
        <dbReference type="Proteomes" id="UP000410492"/>
    </source>
</evidence>
<dbReference type="Proteomes" id="UP000410492">
    <property type="component" value="Unassembled WGS sequence"/>
</dbReference>
<comment type="subcellular location">
    <subcellularLocation>
        <location evidence="1">Secreted</location>
    </subcellularLocation>
</comment>
<dbReference type="SUPFAM" id="SSF52833">
    <property type="entry name" value="Thioredoxin-like"/>
    <property type="match status" value="1"/>
</dbReference>
<dbReference type="Gene3D" id="3.40.30.10">
    <property type="entry name" value="Glutaredoxin"/>
    <property type="match status" value="1"/>
</dbReference>
<dbReference type="InterPro" id="IPR036249">
    <property type="entry name" value="Thioredoxin-like_sf"/>
</dbReference>
<organism evidence="7 8">
    <name type="scientific">Callosobruchus maculatus</name>
    <name type="common">Southern cowpea weevil</name>
    <name type="synonym">Pulse bruchid</name>
    <dbReference type="NCBI Taxonomy" id="64391"/>
    <lineage>
        <taxon>Eukaryota</taxon>
        <taxon>Metazoa</taxon>
        <taxon>Ecdysozoa</taxon>
        <taxon>Arthropoda</taxon>
        <taxon>Hexapoda</taxon>
        <taxon>Insecta</taxon>
        <taxon>Pterygota</taxon>
        <taxon>Neoptera</taxon>
        <taxon>Endopterygota</taxon>
        <taxon>Coleoptera</taxon>
        <taxon>Polyphaga</taxon>
        <taxon>Cucujiformia</taxon>
        <taxon>Chrysomeloidea</taxon>
        <taxon>Chrysomelidae</taxon>
        <taxon>Bruchinae</taxon>
        <taxon>Bruchini</taxon>
        <taxon>Callosobruchus</taxon>
    </lineage>
</organism>
<dbReference type="EMBL" id="CAACVG010011315">
    <property type="protein sequence ID" value="VEN57824.1"/>
    <property type="molecule type" value="Genomic_DNA"/>
</dbReference>
<dbReference type="PANTHER" id="PTHR13234:SF8">
    <property type="entry name" value="GAMMA-INTERFERON-INDUCIBLE LYSOSOMAL THIOL REDUCTASE"/>
    <property type="match status" value="1"/>
</dbReference>
<accession>A0A653DCB0</accession>
<keyword evidence="5" id="KW-0325">Glycoprotein</keyword>
<keyword evidence="3" id="KW-0964">Secreted</keyword>
<feature type="chain" id="PRO_5024993025" description="Saposin A-type domain-containing protein" evidence="6">
    <location>
        <begin position="20"/>
        <end position="197"/>
    </location>
</feature>
<gene>
    <name evidence="7" type="ORF">CALMAC_LOCUS16350</name>
</gene>
<dbReference type="PANTHER" id="PTHR13234">
    <property type="entry name" value="GAMMA-INTERFERON INDUCIBLE LYSOSOMAL THIOL REDUCTASE GILT"/>
    <property type="match status" value="1"/>
</dbReference>
<reference evidence="7 8" key="1">
    <citation type="submission" date="2019-01" db="EMBL/GenBank/DDBJ databases">
        <authorList>
            <person name="Sayadi A."/>
        </authorList>
    </citation>
    <scope>NUCLEOTIDE SEQUENCE [LARGE SCALE GENOMIC DNA]</scope>
</reference>
<dbReference type="Pfam" id="PF03227">
    <property type="entry name" value="GILT"/>
    <property type="match status" value="1"/>
</dbReference>
<dbReference type="GO" id="GO:0005576">
    <property type="term" value="C:extracellular region"/>
    <property type="evidence" value="ECO:0007669"/>
    <property type="project" value="UniProtKB-SubCell"/>
</dbReference>
<evidence type="ECO:0000256" key="6">
    <source>
        <dbReference type="SAM" id="SignalP"/>
    </source>
</evidence>
<evidence type="ECO:0008006" key="9">
    <source>
        <dbReference type="Google" id="ProtNLM"/>
    </source>
</evidence>
<dbReference type="GO" id="GO:0016671">
    <property type="term" value="F:oxidoreductase activity, acting on a sulfur group of donors, disulfide as acceptor"/>
    <property type="evidence" value="ECO:0007669"/>
    <property type="project" value="InterPro"/>
</dbReference>
<proteinExistence type="inferred from homology"/>
<feature type="signal peptide" evidence="6">
    <location>
        <begin position="1"/>
        <end position="19"/>
    </location>
</feature>